<dbReference type="PROSITE" id="PS51898">
    <property type="entry name" value="TYR_RECOMBINASE"/>
    <property type="match status" value="1"/>
</dbReference>
<dbReference type="PANTHER" id="PTHR30629:SF2">
    <property type="entry name" value="PROPHAGE INTEGRASE INTS-RELATED"/>
    <property type="match status" value="1"/>
</dbReference>
<feature type="region of interest" description="Disordered" evidence="5">
    <location>
        <begin position="1"/>
        <end position="35"/>
    </location>
</feature>
<keyword evidence="2" id="KW-0229">DNA integration</keyword>
<organism evidence="7 8">
    <name type="scientific">Paraburkholderia saeva</name>
    <dbReference type="NCBI Taxonomy" id="2777537"/>
    <lineage>
        <taxon>Bacteria</taxon>
        <taxon>Pseudomonadati</taxon>
        <taxon>Pseudomonadota</taxon>
        <taxon>Betaproteobacteria</taxon>
        <taxon>Burkholderiales</taxon>
        <taxon>Burkholderiaceae</taxon>
        <taxon>Paraburkholderia</taxon>
    </lineage>
</organism>
<dbReference type="Pfam" id="PF00589">
    <property type="entry name" value="Phage_integrase"/>
    <property type="match status" value="1"/>
</dbReference>
<gene>
    <name evidence="7" type="ORF">LMG31841_04312</name>
</gene>
<evidence type="ECO:0000256" key="2">
    <source>
        <dbReference type="ARBA" id="ARBA00022908"/>
    </source>
</evidence>
<dbReference type="AlphaFoldDB" id="A0A9N8X3E2"/>
<evidence type="ECO:0000313" key="8">
    <source>
        <dbReference type="Proteomes" id="UP000789704"/>
    </source>
</evidence>
<evidence type="ECO:0000259" key="6">
    <source>
        <dbReference type="PROSITE" id="PS51898"/>
    </source>
</evidence>
<evidence type="ECO:0000256" key="1">
    <source>
        <dbReference type="ARBA" id="ARBA00008857"/>
    </source>
</evidence>
<dbReference type="GO" id="GO:0015074">
    <property type="term" value="P:DNA integration"/>
    <property type="evidence" value="ECO:0007669"/>
    <property type="project" value="UniProtKB-KW"/>
</dbReference>
<evidence type="ECO:0000313" key="7">
    <source>
        <dbReference type="EMBL" id="CAG4913890.1"/>
    </source>
</evidence>
<dbReference type="Gene3D" id="1.10.150.130">
    <property type="match status" value="1"/>
</dbReference>
<keyword evidence="8" id="KW-1185">Reference proteome</keyword>
<dbReference type="InterPro" id="IPR050808">
    <property type="entry name" value="Phage_Integrase"/>
</dbReference>
<dbReference type="GO" id="GO:0006310">
    <property type="term" value="P:DNA recombination"/>
    <property type="evidence" value="ECO:0007669"/>
    <property type="project" value="UniProtKB-KW"/>
</dbReference>
<proteinExistence type="inferred from homology"/>
<name>A0A9N8X3E2_9BURK</name>
<dbReference type="Gene3D" id="1.10.443.10">
    <property type="entry name" value="Intergrase catalytic core"/>
    <property type="match status" value="1"/>
</dbReference>
<keyword evidence="4" id="KW-0233">DNA recombination</keyword>
<dbReference type="SUPFAM" id="SSF56349">
    <property type="entry name" value="DNA breaking-rejoining enzymes"/>
    <property type="match status" value="1"/>
</dbReference>
<keyword evidence="3" id="KW-0238">DNA-binding</keyword>
<reference evidence="7" key="1">
    <citation type="submission" date="2021-04" db="EMBL/GenBank/DDBJ databases">
        <authorList>
            <person name="Vanwijnsberghe S."/>
        </authorList>
    </citation>
    <scope>NUCLEOTIDE SEQUENCE</scope>
    <source>
        <strain evidence="7">LMG 31841</strain>
    </source>
</reference>
<dbReference type="GO" id="GO:0003677">
    <property type="term" value="F:DNA binding"/>
    <property type="evidence" value="ECO:0007669"/>
    <property type="project" value="UniProtKB-KW"/>
</dbReference>
<dbReference type="Proteomes" id="UP000789704">
    <property type="component" value="Unassembled WGS sequence"/>
</dbReference>
<evidence type="ECO:0000256" key="5">
    <source>
        <dbReference type="SAM" id="MobiDB-lite"/>
    </source>
</evidence>
<dbReference type="InterPro" id="IPR002104">
    <property type="entry name" value="Integrase_catalytic"/>
</dbReference>
<sequence length="514" mass="57422">MKSMAYQSRHSGRDPLQSSQVHPFTGNAVGEQTSQSITEVTLSRLGAADDNRTLRDGSGLSGKVHVTRDGTVSVHFRYRFDGQSREATLGAWPRDSLDAIRERFEETTLRVSRGTDPAGQKKAVAAKLRLEQASIEQQREQRLTMQAMYDAWHPEALADYTPKSRRGIERMFELHFLPSTASICVTDISDLHVRNALKTLVAAGKSATAVNLRTWLATLFAWGQRRKPWRGLIEVNPVDSVNLDRLLPPDFMGYCDRALSEDEVCELRGRFQAIRTAFDFCTGSRRGLATPLPREHELAVWLMLSTLVRINEICAAPWTNVKFAQATWFIPAERAKGRRALTIHLSSFSVRLLRELHALTGHTPWLLPGGKNRPVATSVIQNAIGYRQSIDRNWGRKTLISEVSGRSLVLPGGPWSAHDLRRTGATFMLACGVADDVVERCLNHAVTTKARMKRLNPALLRTYHQYTYEPEMRDAWHRLGQYLEQLDTPAAPRIAGADTVAVNDAPQAGLLDAA</sequence>
<dbReference type="Pfam" id="PF13356">
    <property type="entry name" value="Arm-DNA-bind_3"/>
    <property type="match status" value="1"/>
</dbReference>
<dbReference type="InterPro" id="IPR010998">
    <property type="entry name" value="Integrase_recombinase_N"/>
</dbReference>
<dbReference type="InterPro" id="IPR013762">
    <property type="entry name" value="Integrase-like_cat_sf"/>
</dbReference>
<dbReference type="InterPro" id="IPR011010">
    <property type="entry name" value="DNA_brk_join_enz"/>
</dbReference>
<accession>A0A9N8X3E2</accession>
<dbReference type="PANTHER" id="PTHR30629">
    <property type="entry name" value="PROPHAGE INTEGRASE"/>
    <property type="match status" value="1"/>
</dbReference>
<dbReference type="InterPro" id="IPR025166">
    <property type="entry name" value="Integrase_DNA_bind_dom"/>
</dbReference>
<protein>
    <recommendedName>
        <fullName evidence="6">Tyr recombinase domain-containing protein</fullName>
    </recommendedName>
</protein>
<dbReference type="CDD" id="cd00801">
    <property type="entry name" value="INT_P4_C"/>
    <property type="match status" value="1"/>
</dbReference>
<dbReference type="Gene3D" id="3.30.160.390">
    <property type="entry name" value="Integrase, DNA-binding domain"/>
    <property type="match status" value="1"/>
</dbReference>
<evidence type="ECO:0000256" key="4">
    <source>
        <dbReference type="ARBA" id="ARBA00023172"/>
    </source>
</evidence>
<feature type="domain" description="Tyr recombinase" evidence="6">
    <location>
        <begin position="254"/>
        <end position="477"/>
    </location>
</feature>
<comment type="caution">
    <text evidence="7">The sequence shown here is derived from an EMBL/GenBank/DDBJ whole genome shotgun (WGS) entry which is preliminary data.</text>
</comment>
<evidence type="ECO:0000256" key="3">
    <source>
        <dbReference type="ARBA" id="ARBA00023125"/>
    </source>
</evidence>
<dbReference type="InterPro" id="IPR038488">
    <property type="entry name" value="Integrase_DNA-bd_sf"/>
</dbReference>
<comment type="similarity">
    <text evidence="1">Belongs to the 'phage' integrase family.</text>
</comment>
<dbReference type="EMBL" id="CAJQZC010000009">
    <property type="protein sequence ID" value="CAG4913890.1"/>
    <property type="molecule type" value="Genomic_DNA"/>
</dbReference>